<keyword evidence="2 6" id="KW-0378">Hydrolase</keyword>
<feature type="compositionally biased region" description="Low complexity" evidence="7">
    <location>
        <begin position="569"/>
        <end position="578"/>
    </location>
</feature>
<dbReference type="eggNOG" id="KOG0323">
    <property type="taxonomic scope" value="Eukaryota"/>
</dbReference>
<dbReference type="CDD" id="cd17729">
    <property type="entry name" value="BRCT_CTDP1"/>
    <property type="match status" value="1"/>
</dbReference>
<dbReference type="SUPFAM" id="SSF56784">
    <property type="entry name" value="HAD-like"/>
    <property type="match status" value="1"/>
</dbReference>
<feature type="compositionally biased region" description="Basic and acidic residues" evidence="7">
    <location>
        <begin position="622"/>
        <end position="636"/>
    </location>
</feature>
<evidence type="ECO:0000259" key="9">
    <source>
        <dbReference type="PROSITE" id="PS50969"/>
    </source>
</evidence>
<dbReference type="PROSITE" id="PS50969">
    <property type="entry name" value="FCP1"/>
    <property type="match status" value="1"/>
</dbReference>
<dbReference type="PANTHER" id="PTHR23081:SF36">
    <property type="entry name" value="RNA POLYMERASE II SUBUNIT A C-TERMINAL DOMAIN PHOSPHATASE"/>
    <property type="match status" value="1"/>
</dbReference>
<dbReference type="NCBIfam" id="TIGR02250">
    <property type="entry name" value="FCP1_euk"/>
    <property type="match status" value="1"/>
</dbReference>
<evidence type="ECO:0000256" key="2">
    <source>
        <dbReference type="ARBA" id="ARBA00022801"/>
    </source>
</evidence>
<dbReference type="InterPro" id="IPR023214">
    <property type="entry name" value="HAD_sf"/>
</dbReference>
<dbReference type="CDD" id="cd07521">
    <property type="entry name" value="HAD_FCP1-like"/>
    <property type="match status" value="1"/>
</dbReference>
<evidence type="ECO:0000256" key="6">
    <source>
        <dbReference type="RuleBase" id="RU366066"/>
    </source>
</evidence>
<comment type="catalytic activity">
    <reaction evidence="5 6">
        <text>O-phospho-L-threonyl-[protein] + H2O = L-threonyl-[protein] + phosphate</text>
        <dbReference type="Rhea" id="RHEA:47004"/>
        <dbReference type="Rhea" id="RHEA-COMP:11060"/>
        <dbReference type="Rhea" id="RHEA-COMP:11605"/>
        <dbReference type="ChEBI" id="CHEBI:15377"/>
        <dbReference type="ChEBI" id="CHEBI:30013"/>
        <dbReference type="ChEBI" id="CHEBI:43474"/>
        <dbReference type="ChEBI" id="CHEBI:61977"/>
        <dbReference type="EC" id="3.1.3.16"/>
    </reaction>
</comment>
<dbReference type="InterPro" id="IPR039189">
    <property type="entry name" value="Fcp1"/>
</dbReference>
<dbReference type="AlphaFoldDB" id="B6K094"/>
<dbReference type="InterPro" id="IPR011947">
    <property type="entry name" value="FCP1_euk"/>
</dbReference>
<dbReference type="SUPFAM" id="SSF52113">
    <property type="entry name" value="BRCT domain"/>
    <property type="match status" value="1"/>
</dbReference>
<gene>
    <name evidence="11" type="primary">fcp1</name>
    <name evidence="10" type="ORF">SJAG_01286</name>
</gene>
<dbReference type="InterPro" id="IPR004274">
    <property type="entry name" value="FCP1_dom"/>
</dbReference>
<dbReference type="Pfam" id="PF12738">
    <property type="entry name" value="PTCB-BRCT"/>
    <property type="match status" value="1"/>
</dbReference>
<feature type="compositionally biased region" description="Polar residues" evidence="7">
    <location>
        <begin position="677"/>
        <end position="686"/>
    </location>
</feature>
<dbReference type="GO" id="GO:0008420">
    <property type="term" value="F:RNA polymerase II CTD heptapeptide repeat phosphatase activity"/>
    <property type="evidence" value="ECO:0000318"/>
    <property type="project" value="GO_Central"/>
</dbReference>
<dbReference type="JaponicusDB" id="SJAG_01286">
    <property type="gene designation" value="fcp1"/>
</dbReference>
<evidence type="ECO:0000256" key="1">
    <source>
        <dbReference type="ARBA" id="ARBA00004123"/>
    </source>
</evidence>
<keyword evidence="12" id="KW-1185">Reference proteome</keyword>
<dbReference type="VEuPathDB" id="FungiDB:SJAG_01286"/>
<sequence>MTNGDTSIKFPGSLNYPVEISSRLVKTGDYVKKHEPLLLYRFYGKVEEDQEDGTTQLVDRVFVEQFESPVEGELTRWIVEEGDQVNNATEPILCIKEPCSHEVHYGGLCAICGQNITNQDYMGFSDLSRATINMTHGSGGLTEARRLETETAIRLQKQKRLSLIVDLDQTIIHATVDPTVGEWMKDPNNVNYKVLRDVHYFYLREGTSGYTSCYYIKPRPGLQEFLHNVSKLYELHIYTMGTKAYATEVAKVIDPDGELFQDRVLSRDDSGNLTQKSIRRLFPCDTSMVVVIDDRGDVWNWSSNLIKVYPFEFFVGIGDINSNFLSKTIPLPRGEPEPTEKETRDENESTPDAVQEATPTVGDRTLLEENFMQSPNTLKEQSDEHMTALDKTPYSVKKALNLADILCCATMIASYFISKKVLTNIHHAYYDRLEEFQKSSSTIAQEPTADVGLIIPEMKKRVLSHCRILFSGIIPLGVDVITSDIAKWAMSFGAHVLLDLKDNPTHLVASKVQTEKVRRALEIQTVKVVNLDWLLHSMSQWKALPEENFLLYPNQILKQEAVSGPSGNDGSEISSVISESDEGEDRVTEINDRELDDIDWNEADKDVEGALGDITTDFSGDESDRSDLQNGEDEKLTPAAHMAKRRREALSRKSSLTRVLSETDSPTAKRTRHPSEGENSNSSSRAPSEGETDIDDLADLDSFANDLEADLEGQLEPEQTVA</sequence>
<accession>B6K094</accession>
<dbReference type="OMA" id="FMDTINP"/>
<dbReference type="HOGENOM" id="CLU_007683_0_2_1"/>
<comment type="function">
    <text evidence="6">This promotes the activity of RNA polymerase II.</text>
</comment>
<comment type="catalytic activity">
    <reaction evidence="4 6">
        <text>O-phospho-L-seryl-[protein] + H2O = L-seryl-[protein] + phosphate</text>
        <dbReference type="Rhea" id="RHEA:20629"/>
        <dbReference type="Rhea" id="RHEA-COMP:9863"/>
        <dbReference type="Rhea" id="RHEA-COMP:11604"/>
        <dbReference type="ChEBI" id="CHEBI:15377"/>
        <dbReference type="ChEBI" id="CHEBI:29999"/>
        <dbReference type="ChEBI" id="CHEBI:43474"/>
        <dbReference type="ChEBI" id="CHEBI:83421"/>
        <dbReference type="EC" id="3.1.3.16"/>
    </reaction>
</comment>
<feature type="domain" description="BRCT" evidence="8">
    <location>
        <begin position="458"/>
        <end position="551"/>
    </location>
</feature>
<dbReference type="InterPro" id="IPR001357">
    <property type="entry name" value="BRCT_dom"/>
</dbReference>
<dbReference type="EC" id="3.1.3.16" evidence="6"/>
<feature type="compositionally biased region" description="Basic and acidic residues" evidence="7">
    <location>
        <begin position="334"/>
        <end position="347"/>
    </location>
</feature>
<evidence type="ECO:0000313" key="11">
    <source>
        <dbReference type="JaponicusDB" id="SJAG_01286"/>
    </source>
</evidence>
<feature type="region of interest" description="Disordered" evidence="7">
    <location>
        <begin position="562"/>
        <end position="722"/>
    </location>
</feature>
<dbReference type="PROSITE" id="PS50172">
    <property type="entry name" value="BRCT"/>
    <property type="match status" value="1"/>
</dbReference>
<evidence type="ECO:0000259" key="8">
    <source>
        <dbReference type="PROSITE" id="PS50172"/>
    </source>
</evidence>
<evidence type="ECO:0000313" key="12">
    <source>
        <dbReference type="Proteomes" id="UP000001744"/>
    </source>
</evidence>
<dbReference type="OrthoDB" id="10249888at2759"/>
<keyword evidence="3 6" id="KW-0539">Nucleus</keyword>
<dbReference type="PANTHER" id="PTHR23081">
    <property type="entry name" value="RNA POLYMERASE II CTD PHOSPHATASE"/>
    <property type="match status" value="1"/>
</dbReference>
<name>B6K094_SCHJY</name>
<feature type="compositionally biased region" description="Acidic residues" evidence="7">
    <location>
        <begin position="690"/>
        <end position="699"/>
    </location>
</feature>
<dbReference type="RefSeq" id="XP_002172537.2">
    <property type="nucleotide sequence ID" value="XM_002172501.2"/>
</dbReference>
<evidence type="ECO:0000256" key="5">
    <source>
        <dbReference type="ARBA" id="ARBA00048336"/>
    </source>
</evidence>
<organism evidence="10 12">
    <name type="scientific">Schizosaccharomyces japonicus (strain yFS275 / FY16936)</name>
    <name type="common">Fission yeast</name>
    <dbReference type="NCBI Taxonomy" id="402676"/>
    <lineage>
        <taxon>Eukaryota</taxon>
        <taxon>Fungi</taxon>
        <taxon>Dikarya</taxon>
        <taxon>Ascomycota</taxon>
        <taxon>Taphrinomycotina</taxon>
        <taxon>Schizosaccharomycetes</taxon>
        <taxon>Schizosaccharomycetales</taxon>
        <taxon>Schizosaccharomycetaceae</taxon>
        <taxon>Schizosaccharomyces</taxon>
    </lineage>
</organism>
<dbReference type="InterPro" id="IPR036412">
    <property type="entry name" value="HAD-like_sf"/>
</dbReference>
<proteinExistence type="predicted"/>
<dbReference type="GeneID" id="7052361"/>
<dbReference type="Gene3D" id="1.10.287.10">
    <property type="entry name" value="S15/NS1, RNA-binding"/>
    <property type="match status" value="1"/>
</dbReference>
<protein>
    <recommendedName>
        <fullName evidence="6">RNA polymerase II subunit A C-terminal domain phosphatase</fullName>
        <ecNumber evidence="6">3.1.3.16</ecNumber>
    </recommendedName>
</protein>
<dbReference type="SMART" id="SM00577">
    <property type="entry name" value="CPDc"/>
    <property type="match status" value="1"/>
</dbReference>
<feature type="compositionally biased region" description="Polar residues" evidence="7">
    <location>
        <begin position="652"/>
        <end position="668"/>
    </location>
</feature>
<evidence type="ECO:0000256" key="3">
    <source>
        <dbReference type="ARBA" id="ARBA00023242"/>
    </source>
</evidence>
<feature type="domain" description="FCP1 homology" evidence="9">
    <location>
        <begin position="156"/>
        <end position="332"/>
    </location>
</feature>
<dbReference type="Pfam" id="PF03031">
    <property type="entry name" value="NIF"/>
    <property type="match status" value="1"/>
</dbReference>
<reference evidence="10 12" key="1">
    <citation type="journal article" date="2011" name="Science">
        <title>Comparative functional genomics of the fission yeasts.</title>
        <authorList>
            <person name="Rhind N."/>
            <person name="Chen Z."/>
            <person name="Yassour M."/>
            <person name="Thompson D.A."/>
            <person name="Haas B.J."/>
            <person name="Habib N."/>
            <person name="Wapinski I."/>
            <person name="Roy S."/>
            <person name="Lin M.F."/>
            <person name="Heiman D.I."/>
            <person name="Young S.K."/>
            <person name="Furuya K."/>
            <person name="Guo Y."/>
            <person name="Pidoux A."/>
            <person name="Chen H.M."/>
            <person name="Robbertse B."/>
            <person name="Goldberg J.M."/>
            <person name="Aoki K."/>
            <person name="Bayne E.H."/>
            <person name="Berlin A.M."/>
            <person name="Desjardins C.A."/>
            <person name="Dobbs E."/>
            <person name="Dukaj L."/>
            <person name="Fan L."/>
            <person name="FitzGerald M.G."/>
            <person name="French C."/>
            <person name="Gujja S."/>
            <person name="Hansen K."/>
            <person name="Keifenheim D."/>
            <person name="Levin J.Z."/>
            <person name="Mosher R.A."/>
            <person name="Mueller C.A."/>
            <person name="Pfiffner J."/>
            <person name="Priest M."/>
            <person name="Russ C."/>
            <person name="Smialowska A."/>
            <person name="Swoboda P."/>
            <person name="Sykes S.M."/>
            <person name="Vaughn M."/>
            <person name="Vengrova S."/>
            <person name="Yoder R."/>
            <person name="Zeng Q."/>
            <person name="Allshire R."/>
            <person name="Baulcombe D."/>
            <person name="Birren B.W."/>
            <person name="Brown W."/>
            <person name="Ekwall K."/>
            <person name="Kellis M."/>
            <person name="Leatherwood J."/>
            <person name="Levin H."/>
            <person name="Margalit H."/>
            <person name="Martienssen R."/>
            <person name="Nieduszynski C.A."/>
            <person name="Spatafora J.W."/>
            <person name="Friedman N."/>
            <person name="Dalgaard J.Z."/>
            <person name="Baumann P."/>
            <person name="Niki H."/>
            <person name="Regev A."/>
            <person name="Nusbaum C."/>
        </authorList>
    </citation>
    <scope>NUCLEOTIDE SEQUENCE [LARGE SCALE GENOMIC DNA]</scope>
    <source>
        <strain evidence="12">yFS275 / FY16936</strain>
    </source>
</reference>
<dbReference type="GO" id="GO:0005634">
    <property type="term" value="C:nucleus"/>
    <property type="evidence" value="ECO:0007669"/>
    <property type="project" value="UniProtKB-SubCell"/>
</dbReference>
<feature type="region of interest" description="Disordered" evidence="7">
    <location>
        <begin position="328"/>
        <end position="361"/>
    </location>
</feature>
<dbReference type="Gene3D" id="3.40.50.1000">
    <property type="entry name" value="HAD superfamily/HAD-like"/>
    <property type="match status" value="1"/>
</dbReference>
<dbReference type="STRING" id="402676.B6K094"/>
<dbReference type="Proteomes" id="UP000001744">
    <property type="component" value="Unassembled WGS sequence"/>
</dbReference>
<evidence type="ECO:0000313" key="10">
    <source>
        <dbReference type="EMBL" id="EEB06244.2"/>
    </source>
</evidence>
<comment type="subcellular location">
    <subcellularLocation>
        <location evidence="1 6">Nucleus</location>
    </subcellularLocation>
</comment>
<evidence type="ECO:0000256" key="4">
    <source>
        <dbReference type="ARBA" id="ARBA00047761"/>
    </source>
</evidence>
<dbReference type="Gene3D" id="3.40.50.10190">
    <property type="entry name" value="BRCT domain"/>
    <property type="match status" value="1"/>
</dbReference>
<dbReference type="EMBL" id="KE651168">
    <property type="protein sequence ID" value="EEB06244.2"/>
    <property type="molecule type" value="Genomic_DNA"/>
</dbReference>
<evidence type="ECO:0000256" key="7">
    <source>
        <dbReference type="SAM" id="MobiDB-lite"/>
    </source>
</evidence>
<dbReference type="InterPro" id="IPR036420">
    <property type="entry name" value="BRCT_dom_sf"/>
</dbReference>